<evidence type="ECO:0000313" key="2">
    <source>
        <dbReference type="Proteomes" id="UP000324222"/>
    </source>
</evidence>
<dbReference type="EMBL" id="VSRR010000137">
    <property type="protein sequence ID" value="MPC10934.1"/>
    <property type="molecule type" value="Genomic_DNA"/>
</dbReference>
<proteinExistence type="predicted"/>
<sequence>MGSMYMISMIEKLLPSSIQHQWVRKAQQVLTSLIHTDCAKRLGLHGKEIFLDITKVGNQKETVNSRMYDVPFVDLEGNACCISACGIDELTASVEEAHIFGVPMGQ</sequence>
<organism evidence="1 2">
    <name type="scientific">Portunus trituberculatus</name>
    <name type="common">Swimming crab</name>
    <name type="synonym">Neptunus trituberculatus</name>
    <dbReference type="NCBI Taxonomy" id="210409"/>
    <lineage>
        <taxon>Eukaryota</taxon>
        <taxon>Metazoa</taxon>
        <taxon>Ecdysozoa</taxon>
        <taxon>Arthropoda</taxon>
        <taxon>Crustacea</taxon>
        <taxon>Multicrustacea</taxon>
        <taxon>Malacostraca</taxon>
        <taxon>Eumalacostraca</taxon>
        <taxon>Eucarida</taxon>
        <taxon>Decapoda</taxon>
        <taxon>Pleocyemata</taxon>
        <taxon>Brachyura</taxon>
        <taxon>Eubrachyura</taxon>
        <taxon>Portunoidea</taxon>
        <taxon>Portunidae</taxon>
        <taxon>Portuninae</taxon>
        <taxon>Portunus</taxon>
    </lineage>
</organism>
<gene>
    <name evidence="1" type="ORF">E2C01_003578</name>
</gene>
<keyword evidence="2" id="KW-1185">Reference proteome</keyword>
<reference evidence="1 2" key="1">
    <citation type="submission" date="2019-05" db="EMBL/GenBank/DDBJ databases">
        <title>Another draft genome of Portunus trituberculatus and its Hox gene families provides insights of decapod evolution.</title>
        <authorList>
            <person name="Jeong J.-H."/>
            <person name="Song I."/>
            <person name="Kim S."/>
            <person name="Choi T."/>
            <person name="Kim D."/>
            <person name="Ryu S."/>
            <person name="Kim W."/>
        </authorList>
    </citation>
    <scope>NUCLEOTIDE SEQUENCE [LARGE SCALE GENOMIC DNA]</scope>
    <source>
        <tissue evidence="1">Muscle</tissue>
    </source>
</reference>
<dbReference type="Proteomes" id="UP000324222">
    <property type="component" value="Unassembled WGS sequence"/>
</dbReference>
<comment type="caution">
    <text evidence="1">The sequence shown here is derived from an EMBL/GenBank/DDBJ whole genome shotgun (WGS) entry which is preliminary data.</text>
</comment>
<name>A0A5B7CQI5_PORTR</name>
<protein>
    <submittedName>
        <fullName evidence="1">Uncharacterized protein</fullName>
    </submittedName>
</protein>
<dbReference type="OrthoDB" id="8036689at2759"/>
<dbReference type="AlphaFoldDB" id="A0A5B7CQI5"/>
<accession>A0A5B7CQI5</accession>
<evidence type="ECO:0000313" key="1">
    <source>
        <dbReference type="EMBL" id="MPC10934.1"/>
    </source>
</evidence>